<keyword evidence="2 14" id="KW-0723">Serine/threonine-protein kinase</keyword>
<dbReference type="PROSITE" id="PS00108">
    <property type="entry name" value="PROTEIN_KINASE_ST"/>
    <property type="match status" value="1"/>
</dbReference>
<evidence type="ECO:0000256" key="8">
    <source>
        <dbReference type="ARBA" id="ARBA00047899"/>
    </source>
</evidence>
<dbReference type="InterPro" id="IPR011009">
    <property type="entry name" value="Kinase-like_dom_sf"/>
</dbReference>
<dbReference type="CDD" id="cd06577">
    <property type="entry name" value="PASTA_pknB"/>
    <property type="match status" value="1"/>
</dbReference>
<dbReference type="SMART" id="SM00220">
    <property type="entry name" value="S_TKc"/>
    <property type="match status" value="1"/>
</dbReference>
<keyword evidence="3" id="KW-0808">Transferase</keyword>
<dbReference type="EMBL" id="STGY01000041">
    <property type="protein sequence ID" value="THV41720.1"/>
    <property type="molecule type" value="Genomic_DNA"/>
</dbReference>
<comment type="catalytic activity">
    <reaction evidence="9">
        <text>L-seryl-[protein] + ATP = O-phospho-L-seryl-[protein] + ADP + H(+)</text>
        <dbReference type="Rhea" id="RHEA:17989"/>
        <dbReference type="Rhea" id="RHEA-COMP:9863"/>
        <dbReference type="Rhea" id="RHEA-COMP:11604"/>
        <dbReference type="ChEBI" id="CHEBI:15378"/>
        <dbReference type="ChEBI" id="CHEBI:29999"/>
        <dbReference type="ChEBI" id="CHEBI:30616"/>
        <dbReference type="ChEBI" id="CHEBI:83421"/>
        <dbReference type="ChEBI" id="CHEBI:456216"/>
        <dbReference type="EC" id="2.7.11.1"/>
    </reaction>
</comment>
<dbReference type="Proteomes" id="UP000308760">
    <property type="component" value="Unassembled WGS sequence"/>
</dbReference>
<feature type="region of interest" description="Disordered" evidence="10">
    <location>
        <begin position="371"/>
        <end position="461"/>
    </location>
</feature>
<dbReference type="AlphaFoldDB" id="A0A4S8QBR4"/>
<dbReference type="InterPro" id="IPR008271">
    <property type="entry name" value="Ser/Thr_kinase_AS"/>
</dbReference>
<feature type="domain" description="PASTA" evidence="13">
    <location>
        <begin position="452"/>
        <end position="522"/>
    </location>
</feature>
<dbReference type="RefSeq" id="WP_136534405.1">
    <property type="nucleotide sequence ID" value="NZ_STGY01000041.1"/>
</dbReference>
<evidence type="ECO:0000256" key="11">
    <source>
        <dbReference type="SAM" id="Phobius"/>
    </source>
</evidence>
<keyword evidence="11" id="KW-0472">Membrane</keyword>
<evidence type="ECO:0000259" key="12">
    <source>
        <dbReference type="PROSITE" id="PS50011"/>
    </source>
</evidence>
<dbReference type="FunFam" id="1.10.510.10:FF:000021">
    <property type="entry name" value="Serine/threonine protein kinase"/>
    <property type="match status" value="1"/>
</dbReference>
<evidence type="ECO:0000256" key="4">
    <source>
        <dbReference type="ARBA" id="ARBA00022737"/>
    </source>
</evidence>
<comment type="catalytic activity">
    <reaction evidence="8">
        <text>L-threonyl-[protein] + ATP = O-phospho-L-threonyl-[protein] + ADP + H(+)</text>
        <dbReference type="Rhea" id="RHEA:46608"/>
        <dbReference type="Rhea" id="RHEA-COMP:11060"/>
        <dbReference type="Rhea" id="RHEA-COMP:11605"/>
        <dbReference type="ChEBI" id="CHEBI:15378"/>
        <dbReference type="ChEBI" id="CHEBI:30013"/>
        <dbReference type="ChEBI" id="CHEBI:30616"/>
        <dbReference type="ChEBI" id="CHEBI:61977"/>
        <dbReference type="ChEBI" id="CHEBI:456216"/>
        <dbReference type="EC" id="2.7.11.1"/>
    </reaction>
</comment>
<evidence type="ECO:0000256" key="6">
    <source>
        <dbReference type="ARBA" id="ARBA00022777"/>
    </source>
</evidence>
<protein>
    <recommendedName>
        <fullName evidence="1">non-specific serine/threonine protein kinase</fullName>
        <ecNumber evidence="1">2.7.11.1</ecNumber>
    </recommendedName>
</protein>
<reference evidence="15" key="1">
    <citation type="submission" date="2019-04" db="EMBL/GenBank/DDBJ databases">
        <title>Nocardioides xinjiangensis sp. nov.</title>
        <authorList>
            <person name="Liu S."/>
        </authorList>
    </citation>
    <scope>NUCLEOTIDE SEQUENCE [LARGE SCALE GENOMIC DNA]</scope>
    <source>
        <strain evidence="15">18</strain>
    </source>
</reference>
<dbReference type="GO" id="GO:0004674">
    <property type="term" value="F:protein serine/threonine kinase activity"/>
    <property type="evidence" value="ECO:0007669"/>
    <property type="project" value="UniProtKB-KW"/>
</dbReference>
<keyword evidence="5" id="KW-0547">Nucleotide-binding</keyword>
<evidence type="ECO:0000256" key="7">
    <source>
        <dbReference type="ARBA" id="ARBA00022840"/>
    </source>
</evidence>
<gene>
    <name evidence="14" type="ORF">FAB82_10015</name>
</gene>
<dbReference type="Gene3D" id="3.30.200.20">
    <property type="entry name" value="Phosphorylase Kinase, domain 1"/>
    <property type="match status" value="1"/>
</dbReference>
<sequence>MESGTLIAGRYRLDRLIAWGGMGAVWRGYDTRLDREIGVKVLHRGLEVTQNPQDRFEQEAKTLASLKGPGFVEVYDYGDDRDGDLSMVYIVMEFVAGVSLAELLHSEERLSANRTMKIVAEAAEALAVAHGKGVVHRDIKPANLLVDADDHVRVIDFGISKLSNGAKLTSTDAVLGTASYVSPEQLKKIEVTGAADLYALGAVAYECLTGAPPFDSIEREVITHDHLWTPPPDLPDDVPRDVEAIVIRCLQKSPADRWGSGTELAEACRAAMRGEPSPWTHIPSLAAAGAQEPLTPESIPMPVSEPETPGFIQESAEKAAPTPPAGPPTRRQRRSDMWSWRFGFVAVAVVAILLLTTLFAWSPWSDPDDPLGLDDAATLQNTGQTEDGTETPADSGSESESAEESPSTEEGETSPGTDAQETGTDGNAGDSDGEPGGGGSSGSDEENADEPADTSGEVPRVIGKTTFDARDYLYSLGFTNVTPVQGMFFVEHDDVHCEVGEQSPAPGTNAEYSDEIVLEYNYEDEANGGGTSCVW</sequence>
<proteinExistence type="predicted"/>
<evidence type="ECO:0000256" key="5">
    <source>
        <dbReference type="ARBA" id="ARBA00022741"/>
    </source>
</evidence>
<evidence type="ECO:0000256" key="2">
    <source>
        <dbReference type="ARBA" id="ARBA00022527"/>
    </source>
</evidence>
<dbReference type="PANTHER" id="PTHR43289:SF6">
    <property type="entry name" value="SERINE_THREONINE-PROTEIN KINASE NEKL-3"/>
    <property type="match status" value="1"/>
</dbReference>
<evidence type="ECO:0000256" key="10">
    <source>
        <dbReference type="SAM" id="MobiDB-lite"/>
    </source>
</evidence>
<dbReference type="Gene3D" id="3.30.10.20">
    <property type="match status" value="1"/>
</dbReference>
<dbReference type="Pfam" id="PF00069">
    <property type="entry name" value="Pkinase"/>
    <property type="match status" value="1"/>
</dbReference>
<evidence type="ECO:0000256" key="3">
    <source>
        <dbReference type="ARBA" id="ARBA00022679"/>
    </source>
</evidence>
<dbReference type="Gene3D" id="1.10.510.10">
    <property type="entry name" value="Transferase(Phosphotransferase) domain 1"/>
    <property type="match status" value="1"/>
</dbReference>
<dbReference type="CDD" id="cd14014">
    <property type="entry name" value="STKc_PknB_like"/>
    <property type="match status" value="1"/>
</dbReference>
<accession>A0A4S8QBR4</accession>
<feature type="transmembrane region" description="Helical" evidence="11">
    <location>
        <begin position="340"/>
        <end position="361"/>
    </location>
</feature>
<dbReference type="GO" id="GO:0005524">
    <property type="term" value="F:ATP binding"/>
    <property type="evidence" value="ECO:0007669"/>
    <property type="project" value="UniProtKB-KW"/>
</dbReference>
<keyword evidence="4" id="KW-0677">Repeat</keyword>
<name>A0A4S8QBR4_9ACTN</name>
<dbReference type="SUPFAM" id="SSF56112">
    <property type="entry name" value="Protein kinase-like (PK-like)"/>
    <property type="match status" value="1"/>
</dbReference>
<comment type="caution">
    <text evidence="14">The sequence shown here is derived from an EMBL/GenBank/DDBJ whole genome shotgun (WGS) entry which is preliminary data.</text>
</comment>
<evidence type="ECO:0000256" key="9">
    <source>
        <dbReference type="ARBA" id="ARBA00048679"/>
    </source>
</evidence>
<dbReference type="OrthoDB" id="9762169at2"/>
<keyword evidence="11" id="KW-0812">Transmembrane</keyword>
<dbReference type="PROSITE" id="PS50011">
    <property type="entry name" value="PROTEIN_KINASE_DOM"/>
    <property type="match status" value="1"/>
</dbReference>
<reference evidence="14 15" key="2">
    <citation type="submission" date="2019-05" db="EMBL/GenBank/DDBJ databases">
        <title>Glycomyces buryatensis sp. nov.</title>
        <authorList>
            <person name="Nikitina E."/>
        </authorList>
    </citation>
    <scope>NUCLEOTIDE SEQUENCE [LARGE SCALE GENOMIC DNA]</scope>
    <source>
        <strain evidence="14 15">18</strain>
    </source>
</reference>
<evidence type="ECO:0000256" key="1">
    <source>
        <dbReference type="ARBA" id="ARBA00012513"/>
    </source>
</evidence>
<evidence type="ECO:0000259" key="13">
    <source>
        <dbReference type="PROSITE" id="PS51178"/>
    </source>
</evidence>
<keyword evidence="6 14" id="KW-0418">Kinase</keyword>
<dbReference type="PANTHER" id="PTHR43289">
    <property type="entry name" value="MITOGEN-ACTIVATED PROTEIN KINASE KINASE KINASE 20-RELATED"/>
    <property type="match status" value="1"/>
</dbReference>
<dbReference type="InterPro" id="IPR005543">
    <property type="entry name" value="PASTA_dom"/>
</dbReference>
<dbReference type="EC" id="2.7.11.1" evidence="1"/>
<dbReference type="InterPro" id="IPR000719">
    <property type="entry name" value="Prot_kinase_dom"/>
</dbReference>
<feature type="domain" description="Protein kinase" evidence="12">
    <location>
        <begin position="11"/>
        <end position="280"/>
    </location>
</feature>
<feature type="compositionally biased region" description="Acidic residues" evidence="10">
    <location>
        <begin position="400"/>
        <end position="412"/>
    </location>
</feature>
<evidence type="ECO:0000313" key="14">
    <source>
        <dbReference type="EMBL" id="THV41720.1"/>
    </source>
</evidence>
<dbReference type="PROSITE" id="PS51178">
    <property type="entry name" value="PASTA"/>
    <property type="match status" value="1"/>
</dbReference>
<evidence type="ECO:0000313" key="15">
    <source>
        <dbReference type="Proteomes" id="UP000308760"/>
    </source>
</evidence>
<keyword evidence="11" id="KW-1133">Transmembrane helix</keyword>
<keyword evidence="7" id="KW-0067">ATP-binding</keyword>
<keyword evidence="15" id="KW-1185">Reference proteome</keyword>
<feature type="compositionally biased region" description="Acidic residues" evidence="10">
    <location>
        <begin position="443"/>
        <end position="452"/>
    </location>
</feature>
<organism evidence="14 15">
    <name type="scientific">Glycomyces buryatensis</name>
    <dbReference type="NCBI Taxonomy" id="2570927"/>
    <lineage>
        <taxon>Bacteria</taxon>
        <taxon>Bacillati</taxon>
        <taxon>Actinomycetota</taxon>
        <taxon>Actinomycetes</taxon>
        <taxon>Glycomycetales</taxon>
        <taxon>Glycomycetaceae</taxon>
        <taxon>Glycomyces</taxon>
    </lineage>
</organism>